<feature type="chain" id="PRO_5010721580" description="Gliding motility-associated C-terminal domain-containing protein" evidence="1">
    <location>
        <begin position="21"/>
        <end position="875"/>
    </location>
</feature>
<protein>
    <recommendedName>
        <fullName evidence="4">Gliding motility-associated C-terminal domain-containing protein</fullName>
    </recommendedName>
</protein>
<keyword evidence="1" id="KW-0732">Signal</keyword>
<evidence type="ECO:0000313" key="3">
    <source>
        <dbReference type="Proteomes" id="UP000192610"/>
    </source>
</evidence>
<evidence type="ECO:0008006" key="4">
    <source>
        <dbReference type="Google" id="ProtNLM"/>
    </source>
</evidence>
<organism evidence="2 3">
    <name type="scientific">Niastella yeongjuensis</name>
    <dbReference type="NCBI Taxonomy" id="354355"/>
    <lineage>
        <taxon>Bacteria</taxon>
        <taxon>Pseudomonadati</taxon>
        <taxon>Bacteroidota</taxon>
        <taxon>Chitinophagia</taxon>
        <taxon>Chitinophagales</taxon>
        <taxon>Chitinophagaceae</taxon>
        <taxon>Niastella</taxon>
    </lineage>
</organism>
<dbReference type="NCBIfam" id="TIGR04131">
    <property type="entry name" value="Bac_Flav_CTERM"/>
    <property type="match status" value="1"/>
</dbReference>
<dbReference type="STRING" id="354355.SAMN05660816_03810"/>
<dbReference type="Proteomes" id="UP000192610">
    <property type="component" value="Unassembled WGS sequence"/>
</dbReference>
<evidence type="ECO:0000313" key="2">
    <source>
        <dbReference type="EMBL" id="OQP44444.1"/>
    </source>
</evidence>
<proteinExistence type="predicted"/>
<gene>
    <name evidence="2" type="ORF">A4H97_08680</name>
</gene>
<dbReference type="AlphaFoldDB" id="A0A1V9EEQ7"/>
<reference evidence="3" key="1">
    <citation type="submission" date="2016-04" db="EMBL/GenBank/DDBJ databases">
        <authorList>
            <person name="Chen L."/>
            <person name="Zhuang W."/>
            <person name="Wang G."/>
        </authorList>
    </citation>
    <scope>NUCLEOTIDE SEQUENCE [LARGE SCALE GENOMIC DNA]</scope>
    <source>
        <strain evidence="3">17621</strain>
    </source>
</reference>
<evidence type="ECO:0000256" key="1">
    <source>
        <dbReference type="SAM" id="SignalP"/>
    </source>
</evidence>
<feature type="signal peptide" evidence="1">
    <location>
        <begin position="1"/>
        <end position="20"/>
    </location>
</feature>
<dbReference type="OrthoDB" id="7794186at2"/>
<name>A0A1V9EEQ7_9BACT</name>
<dbReference type="RefSeq" id="WP_081202493.1">
    <property type="nucleotide sequence ID" value="NZ_FOCZ01000006.1"/>
</dbReference>
<comment type="caution">
    <text evidence="2">The sequence shown here is derived from an EMBL/GenBank/DDBJ whole genome shotgun (WGS) entry which is preliminary data.</text>
</comment>
<dbReference type="Pfam" id="PF13585">
    <property type="entry name" value="CHU_C"/>
    <property type="match status" value="1"/>
</dbReference>
<keyword evidence="3" id="KW-1185">Reference proteome</keyword>
<dbReference type="EMBL" id="LVXG01000034">
    <property type="protein sequence ID" value="OQP44444.1"/>
    <property type="molecule type" value="Genomic_DNA"/>
</dbReference>
<accession>A0A1V9EEQ7</accession>
<dbReference type="InterPro" id="IPR026341">
    <property type="entry name" value="T9SS_type_B"/>
</dbReference>
<sequence>MYRFALTLVLSFLLYNNLVAQVVFVAGTTAALTGVNAGKVMQVDFNYGGEVYVQGGDNTAGQIAKLSNGGGLLWKYSVPVPGWQYGGNFGGWAVEKTTGHVYVGPGAAAGGGRVIRLNGVSGTYDNYRTRFFTDANNNNGEIWKMRWYCNGGSPQILIASGGGTNGDYHDNMGMLLPPATGFSSYNVTGITTYPYKQDVADFVVDPANKDLYCILASDGTPFVNNRIYKNSQPYTAADQKWNTLTGYTTLQEDNNAPFMAGSGSGTNAANVLAVSSKYLFYYDGKNLKAFDKSTGATVGTPLTFSSTALMQQGIYADNCDHVFIGTASGSIKVLQFNGTVFDDNAVADIDIPGYSGKAVYALEYDEDRNYVYAGGDGFVAAVNLSAYCALPKPRINYILTAKATKNSVTATIFPAPPANAVITYTLLKPDGGTATSSTASFTNLHGINSFTIFADIVIDCQNTTILDIFQLSDLDLDAKTETVCGGKGGRITIIGKGGTPPYTYGVDNLIFGANNVFSNLTPGTHVALIKDVVNYVEVSIPVIITVSDLVVDAGNDATICEGLSTPLSGTSNGINFSWTPVAGISNTTIVNPSASPPTTTKYYLSATKGTCTLTDSLVVTVLPAPIAHAGNDTSVCYTYDGLLHGSGGLSYKWKPETYLSNTAVDAPEVIHPERSVLYTLQVTDAQGCRSLKEDSVLFHVVPPTQVWAGNDTIVALGQPLQMQAVDLNKSGFTQFAWSPSYGLTTPSTANPIAQPENNITYQVTAVTPEGCTASDAVFVKVFKNVDIYVPNAFTPNGDGRNDIFRVTAPGMKALKYFVIMNRWGQEVFRTTDLAAGWNGTLKGNHLSAGTFVWALEGVDYTGRVIRKKGTIELIR</sequence>